<dbReference type="InterPro" id="IPR036561">
    <property type="entry name" value="MAM33_sf"/>
</dbReference>
<name>A0A9W8E5M8_9FUNG</name>
<dbReference type="PANTHER" id="PTHR10826:SF1">
    <property type="entry name" value="COMPLEMENT COMPONENT 1 Q SUBCOMPONENT-BINDING PROTEIN, MITOCHONDRIAL"/>
    <property type="match status" value="1"/>
</dbReference>
<dbReference type="AlphaFoldDB" id="A0A9W8E5M8"/>
<keyword evidence="2" id="KW-1185">Reference proteome</keyword>
<dbReference type="SUPFAM" id="SSF54529">
    <property type="entry name" value="Mitochondrial glycoprotein MAM33-like"/>
    <property type="match status" value="1"/>
</dbReference>
<sequence>MLRSTTRLTSLAQTAAKRVRAVQLRSPSAISTAMERQAVRLAVTSFSGVRGLTMSAFRASQGVTDQDLAHCLEKELSFEQENKSTELPDFLTKFNESGLFKIQDAPGHNEVQLTRTFGTETITVTFSASEILNAEDTIMENNEAPNPKELGSEEQVAEMEDEDVDFPTSSYPVRFNVLIEKPGQPTLSFDLTAEDGDYGVDHISVYEDNKMAKNQTAEADYQRRGYYMGPTFGFLDDDLKASFEKYLEERGIDGEMALFIPDYIEHKEQAEYTRWLNQVRNFVRA</sequence>
<comment type="caution">
    <text evidence="1">The sequence shown here is derived from an EMBL/GenBank/DDBJ whole genome shotgun (WGS) entry which is preliminary data.</text>
</comment>
<reference evidence="1" key="1">
    <citation type="submission" date="2022-07" db="EMBL/GenBank/DDBJ databases">
        <title>Phylogenomic reconstructions and comparative analyses of Kickxellomycotina fungi.</title>
        <authorList>
            <person name="Reynolds N.K."/>
            <person name="Stajich J.E."/>
            <person name="Barry K."/>
            <person name="Grigoriev I.V."/>
            <person name="Crous P."/>
            <person name="Smith M.E."/>
        </authorList>
    </citation>
    <scope>NUCLEOTIDE SEQUENCE</scope>
    <source>
        <strain evidence="1">RSA 1196</strain>
    </source>
</reference>
<dbReference type="EMBL" id="JANBPY010001869">
    <property type="protein sequence ID" value="KAJ1957892.1"/>
    <property type="molecule type" value="Genomic_DNA"/>
</dbReference>
<protein>
    <submittedName>
        <fullName evidence="1">Mitochondrial acidic protein mam33</fullName>
    </submittedName>
</protein>
<dbReference type="GO" id="GO:0005759">
    <property type="term" value="C:mitochondrial matrix"/>
    <property type="evidence" value="ECO:0007669"/>
    <property type="project" value="InterPro"/>
</dbReference>
<dbReference type="Proteomes" id="UP001150925">
    <property type="component" value="Unassembled WGS sequence"/>
</dbReference>
<proteinExistence type="predicted"/>
<dbReference type="GO" id="GO:0042256">
    <property type="term" value="P:cytosolic ribosome assembly"/>
    <property type="evidence" value="ECO:0007669"/>
    <property type="project" value="TreeGrafter"/>
</dbReference>
<dbReference type="PANTHER" id="PTHR10826">
    <property type="entry name" value="COMPLEMENT COMPONENT 1"/>
    <property type="match status" value="1"/>
</dbReference>
<accession>A0A9W8E5M8</accession>
<evidence type="ECO:0000313" key="2">
    <source>
        <dbReference type="Proteomes" id="UP001150925"/>
    </source>
</evidence>
<dbReference type="Pfam" id="PF02330">
    <property type="entry name" value="MAM33"/>
    <property type="match status" value="1"/>
</dbReference>
<dbReference type="Gene3D" id="3.10.280.10">
    <property type="entry name" value="Mitochondrial glycoprotein"/>
    <property type="match status" value="1"/>
</dbReference>
<organism evidence="1 2">
    <name type="scientific">Dispira parvispora</name>
    <dbReference type="NCBI Taxonomy" id="1520584"/>
    <lineage>
        <taxon>Eukaryota</taxon>
        <taxon>Fungi</taxon>
        <taxon>Fungi incertae sedis</taxon>
        <taxon>Zoopagomycota</taxon>
        <taxon>Kickxellomycotina</taxon>
        <taxon>Dimargaritomycetes</taxon>
        <taxon>Dimargaritales</taxon>
        <taxon>Dimargaritaceae</taxon>
        <taxon>Dispira</taxon>
    </lineage>
</organism>
<dbReference type="OrthoDB" id="278212at2759"/>
<gene>
    <name evidence="1" type="primary">MAM33</name>
    <name evidence="1" type="ORF">IWQ62_004997</name>
</gene>
<dbReference type="InterPro" id="IPR003428">
    <property type="entry name" value="MAM33"/>
</dbReference>
<evidence type="ECO:0000313" key="1">
    <source>
        <dbReference type="EMBL" id="KAJ1957892.1"/>
    </source>
</evidence>